<dbReference type="Pfam" id="PF02653">
    <property type="entry name" value="BPD_transp_2"/>
    <property type="match status" value="1"/>
</dbReference>
<dbReference type="PANTHER" id="PTHR30482">
    <property type="entry name" value="HIGH-AFFINITY BRANCHED-CHAIN AMINO ACID TRANSPORT SYSTEM PERMEASE"/>
    <property type="match status" value="1"/>
</dbReference>
<gene>
    <name evidence="7" type="ORF">APY04_2737</name>
</gene>
<dbReference type="PATRIC" id="fig|121290.4.peg.26"/>
<dbReference type="InterPro" id="IPR043428">
    <property type="entry name" value="LivM-like"/>
</dbReference>
<keyword evidence="3 6" id="KW-0812">Transmembrane</keyword>
<dbReference type="InterPro" id="IPR017778">
    <property type="entry name" value="ABC_transptr_urea_perm_UrtC"/>
</dbReference>
<evidence type="ECO:0000256" key="2">
    <source>
        <dbReference type="ARBA" id="ARBA00022475"/>
    </source>
</evidence>
<feature type="transmembrane region" description="Helical" evidence="6">
    <location>
        <begin position="261"/>
        <end position="284"/>
    </location>
</feature>
<feature type="transmembrane region" description="Helical" evidence="6">
    <location>
        <begin position="209"/>
        <end position="228"/>
    </location>
</feature>
<evidence type="ECO:0000256" key="4">
    <source>
        <dbReference type="ARBA" id="ARBA00022989"/>
    </source>
</evidence>
<feature type="transmembrane region" description="Helical" evidence="6">
    <location>
        <begin position="160"/>
        <end position="178"/>
    </location>
</feature>
<keyword evidence="2" id="KW-1003">Cell membrane</keyword>
<dbReference type="GO" id="GO:0015658">
    <property type="term" value="F:branched-chain amino acid transmembrane transporter activity"/>
    <property type="evidence" value="ECO:0007669"/>
    <property type="project" value="InterPro"/>
</dbReference>
<keyword evidence="4 6" id="KW-1133">Transmembrane helix</keyword>
<protein>
    <submittedName>
        <fullName evidence="7">Urea ABC transporter, permease protein UrtC</fullName>
    </submittedName>
</protein>
<feature type="transmembrane region" description="Helical" evidence="6">
    <location>
        <begin position="131"/>
        <end position="153"/>
    </location>
</feature>
<evidence type="ECO:0000256" key="5">
    <source>
        <dbReference type="ARBA" id="ARBA00023136"/>
    </source>
</evidence>
<dbReference type="PANTHER" id="PTHR30482:SF4">
    <property type="entry name" value="SLR1201 PROTEIN"/>
    <property type="match status" value="1"/>
</dbReference>
<comment type="subcellular location">
    <subcellularLocation>
        <location evidence="1">Cell membrane</location>
        <topology evidence="1">Multi-pass membrane protein</topology>
    </subcellularLocation>
</comment>
<comment type="caution">
    <text evidence="7">The sequence shown here is derived from an EMBL/GenBank/DDBJ whole genome shotgun (WGS) entry which is preliminary data.</text>
</comment>
<dbReference type="NCBIfam" id="TIGR03408">
    <property type="entry name" value="urea_trans_UrtC"/>
    <property type="match status" value="1"/>
</dbReference>
<accession>A0A109BBC2</accession>
<reference evidence="7 8" key="1">
    <citation type="submission" date="2015-10" db="EMBL/GenBank/DDBJ databases">
        <title>Transcriptomic analysis of a linuron degrading triple-species bacterial consortium.</title>
        <authorList>
            <person name="Albers P."/>
        </authorList>
    </citation>
    <scope>NUCLEOTIDE SEQUENCE [LARGE SCALE GENOMIC DNA]</scope>
    <source>
        <strain evidence="7 8">WDL6</strain>
    </source>
</reference>
<evidence type="ECO:0000313" key="8">
    <source>
        <dbReference type="Proteomes" id="UP000059074"/>
    </source>
</evidence>
<evidence type="ECO:0000313" key="7">
    <source>
        <dbReference type="EMBL" id="KWT65499.1"/>
    </source>
</evidence>
<feature type="transmembrane region" description="Helical" evidence="6">
    <location>
        <begin position="330"/>
        <end position="348"/>
    </location>
</feature>
<dbReference type="GO" id="GO:0005886">
    <property type="term" value="C:plasma membrane"/>
    <property type="evidence" value="ECO:0007669"/>
    <property type="project" value="UniProtKB-SubCell"/>
</dbReference>
<name>A0A109BBC2_HYPSL</name>
<feature type="transmembrane region" description="Helical" evidence="6">
    <location>
        <begin position="58"/>
        <end position="78"/>
    </location>
</feature>
<sequence length="384" mass="41351">MNAKTSAKGVGTNSETTMGNPYHNKTAQWIAYALFFLALAAIPFSVDDDFLLNQLATYGVYGMLALSISLCWGFGGILNLGQGIAFGLGAYGMAMTMQMQTQTAENPIPPIMLNNGLDYLPFLWWPFQNTVSGLIFAVGIPTLFCAVFGRIMFKARVSGAFFAIMTLAMLSAFYTIILDQQAYTGGVNGITPPSPLQLGSLQIDPYSPAAYWTVFFALLIATVIAKLITQSSFGLVTQAIRDDAERVRFLGYSVSSYETTIYTISGLIAAVAGCLWVMVVQYVSPAQLDVGLSISMVIWAAIGGRMSLLWAIIGAFLIQGGQSYLGDAFLSTWLLILGGFFIIVVRFLPNGLASLVEAGLGMLARKPKETSFREPSGVKPVPSE</sequence>
<feature type="transmembrane region" description="Helical" evidence="6">
    <location>
        <begin position="29"/>
        <end position="46"/>
    </location>
</feature>
<evidence type="ECO:0000256" key="6">
    <source>
        <dbReference type="SAM" id="Phobius"/>
    </source>
</evidence>
<proteinExistence type="predicted"/>
<evidence type="ECO:0000256" key="1">
    <source>
        <dbReference type="ARBA" id="ARBA00004651"/>
    </source>
</evidence>
<evidence type="ECO:0000256" key="3">
    <source>
        <dbReference type="ARBA" id="ARBA00022692"/>
    </source>
</evidence>
<keyword evidence="5 6" id="KW-0472">Membrane</keyword>
<dbReference type="AlphaFoldDB" id="A0A109BBC2"/>
<dbReference type="EMBL" id="LMTR01000078">
    <property type="protein sequence ID" value="KWT65499.1"/>
    <property type="molecule type" value="Genomic_DNA"/>
</dbReference>
<feature type="transmembrane region" description="Helical" evidence="6">
    <location>
        <begin position="296"/>
        <end position="318"/>
    </location>
</feature>
<dbReference type="InterPro" id="IPR001851">
    <property type="entry name" value="ABC_transp_permease"/>
</dbReference>
<dbReference type="CDD" id="cd06581">
    <property type="entry name" value="TM_PBP1_LivM_like"/>
    <property type="match status" value="1"/>
</dbReference>
<dbReference type="Proteomes" id="UP000059074">
    <property type="component" value="Unassembled WGS sequence"/>
</dbReference>
<dbReference type="RefSeq" id="WP_245281940.1">
    <property type="nucleotide sequence ID" value="NZ_LMTR01000078.1"/>
</dbReference>
<organism evidence="7 8">
    <name type="scientific">Hyphomicrobium sulfonivorans</name>
    <dbReference type="NCBI Taxonomy" id="121290"/>
    <lineage>
        <taxon>Bacteria</taxon>
        <taxon>Pseudomonadati</taxon>
        <taxon>Pseudomonadota</taxon>
        <taxon>Alphaproteobacteria</taxon>
        <taxon>Hyphomicrobiales</taxon>
        <taxon>Hyphomicrobiaceae</taxon>
        <taxon>Hyphomicrobium</taxon>
    </lineage>
</organism>
<dbReference type="STRING" id="121290.APY04_2737"/>
<keyword evidence="8" id="KW-1185">Reference proteome</keyword>